<sequence length="279" mass="29141">MFAPRLFRLLLSVIAAFPAVALAPALPARAASSDWARNEGGRMRLVVLPAGAEGRRQAVLQIEPEPGWITYWREPGDSGVPPAVTVAPVSGFTLDRIDFPVPKRIDAGDLTDIGYDHAVALPISLSGPPAGNETRLEATAFIGLCKNICIPFQAALTVDLPATETADAEEAKIVADALASLPGKATSDFAVERHAMSADLKRLTLEVALPEGAKDVQAIVTGPSGYVFFASAPAAGAGGKTVIEVPVGRLPKNYAIAGKRWDALVIAGGRAIETVLAFD</sequence>
<dbReference type="Pfam" id="PF11412">
    <property type="entry name" value="DsbD_N"/>
    <property type="match status" value="1"/>
</dbReference>
<name>A0A6I7HJU4_9HYPH</name>
<dbReference type="Proteomes" id="UP000252582">
    <property type="component" value="Unassembled WGS sequence"/>
</dbReference>
<evidence type="ECO:0000313" key="4">
    <source>
        <dbReference type="Proteomes" id="UP000252582"/>
    </source>
</evidence>
<proteinExistence type="predicted"/>
<organism evidence="3 4">
    <name type="scientific">Ciceribacter lividus</name>
    <dbReference type="NCBI Taxonomy" id="1197950"/>
    <lineage>
        <taxon>Bacteria</taxon>
        <taxon>Pseudomonadati</taxon>
        <taxon>Pseudomonadota</taxon>
        <taxon>Alphaproteobacteria</taxon>
        <taxon>Hyphomicrobiales</taxon>
        <taxon>Rhizobiaceae</taxon>
        <taxon>Ciceribacter</taxon>
    </lineage>
</organism>
<feature type="signal peptide" evidence="1">
    <location>
        <begin position="1"/>
        <end position="30"/>
    </location>
</feature>
<feature type="domain" description="Thiol:disulfide interchange protein DsbD N-terminal" evidence="2">
    <location>
        <begin position="52"/>
        <end position="156"/>
    </location>
</feature>
<dbReference type="RefSeq" id="WP_114364452.1">
    <property type="nucleotide sequence ID" value="NZ_QPIX01000010.1"/>
</dbReference>
<reference evidence="3 4" key="1">
    <citation type="submission" date="2018-07" db="EMBL/GenBank/DDBJ databases">
        <title>Genomic Encyclopedia of Type Strains, Phase IV (KMG-IV): sequencing the most valuable type-strain genomes for metagenomic binning, comparative biology and taxonomic classification.</title>
        <authorList>
            <person name="Goeker M."/>
        </authorList>
    </citation>
    <scope>NUCLEOTIDE SEQUENCE [LARGE SCALE GENOMIC DNA]</scope>
    <source>
        <strain evidence="3 4">DSM 25528</strain>
    </source>
</reference>
<dbReference type="AlphaFoldDB" id="A0A6I7HJU4"/>
<keyword evidence="4" id="KW-1185">Reference proteome</keyword>
<protein>
    <submittedName>
        <fullName evidence="3">DsbC/DsbD-like thiol-disulfide interchange protein</fullName>
    </submittedName>
</protein>
<evidence type="ECO:0000313" key="3">
    <source>
        <dbReference type="EMBL" id="RCW21498.1"/>
    </source>
</evidence>
<comment type="caution">
    <text evidence="3">The sequence shown here is derived from an EMBL/GenBank/DDBJ whole genome shotgun (WGS) entry which is preliminary data.</text>
</comment>
<accession>A0A6I7HJU4</accession>
<feature type="chain" id="PRO_5026152914" evidence="1">
    <location>
        <begin position="31"/>
        <end position="279"/>
    </location>
</feature>
<evidence type="ECO:0000259" key="2">
    <source>
        <dbReference type="Pfam" id="PF11412"/>
    </source>
</evidence>
<dbReference type="InterPro" id="IPR028250">
    <property type="entry name" value="DsbDN"/>
</dbReference>
<keyword evidence="1" id="KW-0732">Signal</keyword>
<dbReference type="EMBL" id="QPIX01000010">
    <property type="protein sequence ID" value="RCW21498.1"/>
    <property type="molecule type" value="Genomic_DNA"/>
</dbReference>
<gene>
    <name evidence="3" type="ORF">DFR48_11085</name>
</gene>
<evidence type="ECO:0000256" key="1">
    <source>
        <dbReference type="SAM" id="SignalP"/>
    </source>
</evidence>